<dbReference type="GO" id="GO:0005737">
    <property type="term" value="C:cytoplasm"/>
    <property type="evidence" value="ECO:0007669"/>
    <property type="project" value="UniProtKB-SubCell"/>
</dbReference>
<dbReference type="GeneID" id="97489776"/>
<reference evidence="13" key="1">
    <citation type="journal article" date="2014" name="Int. J. Syst. Evol. Microbiol.">
        <title>Complete genome sequence of Corynebacterium casei LMG S-19264T (=DSM 44701T), isolated from a smear-ripened cheese.</title>
        <authorList>
            <consortium name="US DOE Joint Genome Institute (JGI-PGF)"/>
            <person name="Walter F."/>
            <person name="Albersmeier A."/>
            <person name="Kalinowski J."/>
            <person name="Ruckert C."/>
        </authorList>
    </citation>
    <scope>NUCLEOTIDE SEQUENCE</scope>
    <source>
        <strain evidence="13">JCM 4434</strain>
    </source>
</reference>
<comment type="similarity">
    <text evidence="2">Belongs to the methyltransferase superfamily. L-isoaspartyl/D-aspartyl protein methyltransferase family.</text>
</comment>
<dbReference type="InterPro" id="IPR029063">
    <property type="entry name" value="SAM-dependent_MTases_sf"/>
</dbReference>
<organism evidence="14 15">
    <name type="scientific">Kitasatospora aureofaciens</name>
    <name type="common">Streptomyces aureofaciens</name>
    <dbReference type="NCBI Taxonomy" id="1894"/>
    <lineage>
        <taxon>Bacteria</taxon>
        <taxon>Bacillati</taxon>
        <taxon>Actinomycetota</taxon>
        <taxon>Actinomycetes</taxon>
        <taxon>Kitasatosporales</taxon>
        <taxon>Streptomycetaceae</taxon>
        <taxon>Kitasatospora</taxon>
    </lineage>
</organism>
<gene>
    <name evidence="13" type="primary">pcm</name>
    <name evidence="13" type="ORF">GCM10010502_68850</name>
    <name evidence="14" type="ORF">HS99_0018645</name>
</gene>
<dbReference type="Pfam" id="PF01135">
    <property type="entry name" value="PCMT"/>
    <property type="match status" value="1"/>
</dbReference>
<keyword evidence="15" id="KW-1185">Reference proteome</keyword>
<keyword evidence="7 13" id="KW-0808">Transferase</keyword>
<name>A0A1E7NEK9_KITAU</name>
<evidence type="ECO:0000256" key="2">
    <source>
        <dbReference type="ARBA" id="ARBA00005369"/>
    </source>
</evidence>
<reference evidence="14" key="3">
    <citation type="submission" date="2016-08" db="EMBL/GenBank/DDBJ databases">
        <title>Sequencing, Assembly and Comparative Genomics of S. aureofaciens ATCC 10762.</title>
        <authorList>
            <person name="Gradnigo J.S."/>
            <person name="Johnson N."/>
            <person name="Somerville G.A."/>
        </authorList>
    </citation>
    <scope>NUCLEOTIDE SEQUENCE [LARGE SCALE GENOMIC DNA]</scope>
    <source>
        <strain evidence="14">ATCC 10762</strain>
    </source>
</reference>
<keyword evidence="5" id="KW-0963">Cytoplasm</keyword>
<dbReference type="EC" id="2.1.1.77" evidence="3"/>
<dbReference type="RefSeq" id="WP_046386063.1">
    <property type="nucleotide sequence ID" value="NZ_BMUB01000033.1"/>
</dbReference>
<evidence type="ECO:0000256" key="7">
    <source>
        <dbReference type="ARBA" id="ARBA00022679"/>
    </source>
</evidence>
<dbReference type="GO" id="GO:0032259">
    <property type="term" value="P:methylation"/>
    <property type="evidence" value="ECO:0007669"/>
    <property type="project" value="UniProtKB-KW"/>
</dbReference>
<sequence>MTSTAQKEGRPCPGRPARTWDAAFTAVPRSLFLPDLMWAHDLATNTSRAVSRTSDPDGWAAAAAADIPIVTQWDDGRHHGEQPGSVPTSSASQPSVVAAMLEHLDVQAGQRVLEVGTGTGWNSALLSHRLGDANVVTVEIDPDVTARARTALHKAGYRPTVVCGDGAAGWAPGAPYDRIVATCALREVPHAWIRQARPGALILTPWGTHYSNLDALLRLEVDDDGTTASGRLLEPVEFMKLRSQRLTWPTPPANGGTLTESSTATTPPEHGRHAAFTFLMGLLLDGVTHAVQPHDDGARTLWLYSLTEPAWSATTFREGEREHQVRQYGARRLWEEFETAYAWWTAAGQPGLARFGLTVTPDGQHLWLDDPTRPLPR</sequence>
<feature type="compositionally biased region" description="Polar residues" evidence="12">
    <location>
        <begin position="256"/>
        <end position="266"/>
    </location>
</feature>
<keyword evidence="8" id="KW-0949">S-adenosyl-L-methionine</keyword>
<accession>A0A8H9LRG6</accession>
<evidence type="ECO:0000256" key="10">
    <source>
        <dbReference type="ARBA" id="ARBA00031323"/>
    </source>
</evidence>
<dbReference type="Proteomes" id="UP000037395">
    <property type="component" value="Unassembled WGS sequence"/>
</dbReference>
<dbReference type="PANTHER" id="PTHR11579:SF0">
    <property type="entry name" value="PROTEIN-L-ISOASPARTATE(D-ASPARTATE) O-METHYLTRANSFERASE"/>
    <property type="match status" value="1"/>
</dbReference>
<evidence type="ECO:0000313" key="13">
    <source>
        <dbReference type="EMBL" id="GGV04371.1"/>
    </source>
</evidence>
<evidence type="ECO:0000256" key="12">
    <source>
        <dbReference type="SAM" id="MobiDB-lite"/>
    </source>
</evidence>
<evidence type="ECO:0000256" key="3">
    <source>
        <dbReference type="ARBA" id="ARBA00011890"/>
    </source>
</evidence>
<comment type="subcellular location">
    <subcellularLocation>
        <location evidence="1">Cytoplasm</location>
    </subcellularLocation>
</comment>
<dbReference type="Gene3D" id="3.40.50.150">
    <property type="entry name" value="Vaccinia Virus protein VP39"/>
    <property type="match status" value="1"/>
</dbReference>
<dbReference type="EMBL" id="BMUB01000033">
    <property type="protein sequence ID" value="GGV04371.1"/>
    <property type="molecule type" value="Genomic_DNA"/>
</dbReference>
<evidence type="ECO:0000256" key="5">
    <source>
        <dbReference type="ARBA" id="ARBA00022490"/>
    </source>
</evidence>
<evidence type="ECO:0000313" key="15">
    <source>
        <dbReference type="Proteomes" id="UP000037395"/>
    </source>
</evidence>
<evidence type="ECO:0000313" key="14">
    <source>
        <dbReference type="EMBL" id="OEV39104.1"/>
    </source>
</evidence>
<comment type="caution">
    <text evidence="14">The sequence shown here is derived from an EMBL/GenBank/DDBJ whole genome shotgun (WGS) entry which is preliminary data.</text>
</comment>
<dbReference type="PANTHER" id="PTHR11579">
    <property type="entry name" value="PROTEIN-L-ISOASPARTATE O-METHYLTRANSFERASE"/>
    <property type="match status" value="1"/>
</dbReference>
<evidence type="ECO:0000256" key="11">
    <source>
        <dbReference type="ARBA" id="ARBA00031350"/>
    </source>
</evidence>
<dbReference type="CDD" id="cd02440">
    <property type="entry name" value="AdoMet_MTases"/>
    <property type="match status" value="1"/>
</dbReference>
<evidence type="ECO:0000256" key="9">
    <source>
        <dbReference type="ARBA" id="ARBA00030757"/>
    </source>
</evidence>
<protein>
    <recommendedName>
        <fullName evidence="4">Protein-L-isoaspartate O-methyltransferase</fullName>
        <ecNumber evidence="3">2.1.1.77</ecNumber>
    </recommendedName>
    <alternativeName>
        <fullName evidence="11">L-isoaspartyl protein carboxyl methyltransferase</fullName>
    </alternativeName>
    <alternativeName>
        <fullName evidence="9">Protein L-isoaspartyl methyltransferase</fullName>
    </alternativeName>
    <alternativeName>
        <fullName evidence="10">Protein-beta-aspartate methyltransferase</fullName>
    </alternativeName>
</protein>
<dbReference type="AlphaFoldDB" id="A0A1E7NEK9"/>
<evidence type="ECO:0000256" key="4">
    <source>
        <dbReference type="ARBA" id="ARBA00013346"/>
    </source>
</evidence>
<dbReference type="EMBL" id="JPRF03000002">
    <property type="protein sequence ID" value="OEV39104.1"/>
    <property type="molecule type" value="Genomic_DNA"/>
</dbReference>
<evidence type="ECO:0000256" key="6">
    <source>
        <dbReference type="ARBA" id="ARBA00022603"/>
    </source>
</evidence>
<feature type="region of interest" description="Disordered" evidence="12">
    <location>
        <begin position="249"/>
        <end position="270"/>
    </location>
</feature>
<proteinExistence type="inferred from homology"/>
<dbReference type="InterPro" id="IPR000682">
    <property type="entry name" value="PCMT"/>
</dbReference>
<dbReference type="GO" id="GO:0004719">
    <property type="term" value="F:protein-L-isoaspartate (D-aspartate) O-methyltransferase activity"/>
    <property type="evidence" value="ECO:0007669"/>
    <property type="project" value="UniProtKB-EC"/>
</dbReference>
<keyword evidence="6 13" id="KW-0489">Methyltransferase</keyword>
<reference evidence="14 15" key="2">
    <citation type="submission" date="2014-07" db="EMBL/GenBank/DDBJ databases">
        <authorList>
            <person name="Zhang J.E."/>
            <person name="Yang H."/>
            <person name="Guo J."/>
            <person name="Deng Z."/>
            <person name="Luo H."/>
            <person name="Luo M."/>
            <person name="Zhao B."/>
        </authorList>
    </citation>
    <scope>NUCLEOTIDE SEQUENCE [LARGE SCALE GENOMIC DNA]</scope>
    <source>
        <strain evidence="14">ATCC 10762</strain>
        <strain evidence="15">ATCC 10762 / DSM 40127 / CCM 3239 / JCM 4008 / LMG 5968 / NBRC 12843 / NCIMB 8234 / A-377</strain>
    </source>
</reference>
<reference evidence="13" key="5">
    <citation type="submission" date="2020-09" db="EMBL/GenBank/DDBJ databases">
        <authorList>
            <person name="Sun Q."/>
            <person name="Ohkuma M."/>
        </authorList>
    </citation>
    <scope>NUCLEOTIDE SEQUENCE</scope>
    <source>
        <strain evidence="13">JCM 4434</strain>
    </source>
</reference>
<dbReference type="SUPFAM" id="SSF53335">
    <property type="entry name" value="S-adenosyl-L-methionine-dependent methyltransferases"/>
    <property type="match status" value="1"/>
</dbReference>
<accession>A0A1E7NEK9</accession>
<evidence type="ECO:0000256" key="8">
    <source>
        <dbReference type="ARBA" id="ARBA00022691"/>
    </source>
</evidence>
<reference evidence="15" key="4">
    <citation type="submission" date="2016-08" db="EMBL/GenBank/DDBJ databases">
        <title>Sequencing, assembly and comparative genomics of S. aureofaciens ATCC 10762.</title>
        <authorList>
            <person name="Gradnigo J.S."/>
            <person name="Johnson N."/>
            <person name="Somerville G.A."/>
        </authorList>
    </citation>
    <scope>NUCLEOTIDE SEQUENCE [LARGE SCALE GENOMIC DNA]</scope>
    <source>
        <strain evidence="15">ATCC 10762 / DSM 40127 / CCM 3239 / JCM 4008 / LMG 5968 / NBRC 12843 / NCIMB 8234 / A-377</strain>
    </source>
</reference>
<dbReference type="Proteomes" id="UP000610124">
    <property type="component" value="Unassembled WGS sequence"/>
</dbReference>
<evidence type="ECO:0000256" key="1">
    <source>
        <dbReference type="ARBA" id="ARBA00004496"/>
    </source>
</evidence>
<dbReference type="PROSITE" id="PS01279">
    <property type="entry name" value="PCMT"/>
    <property type="match status" value="1"/>
</dbReference>